<comment type="caution">
    <text evidence="6">Lacks conserved residue(s) required for the propagation of feature annotation.</text>
</comment>
<feature type="binding site" evidence="6">
    <location>
        <position position="113"/>
    </location>
    <ligand>
        <name>S-adenosyl-L-methionine</name>
        <dbReference type="ChEBI" id="CHEBI:59789"/>
    </ligand>
</feature>
<dbReference type="NCBIfam" id="NF002621">
    <property type="entry name" value="PRK02287.1"/>
    <property type="match status" value="1"/>
</dbReference>
<evidence type="ECO:0000256" key="3">
    <source>
        <dbReference type="ARBA" id="ARBA00022552"/>
    </source>
</evidence>
<sequence>MLLYLVVRESEVEKKAIMVRDSSKMAWRRKHQAQGKHPYTELDPNVKTKLAMWDFCQCDAKKCTGRKCARFKLLRELRANDHFGGIVLSPHAETTFVSPNDHDIVGKSGLAVIDCSWARIKELHLEKLKYPHANDRLVPFLIAANPINYGRPNTLSCVEALAAALWITGFSEDATYILSKFTWGHAFITLNAELLELYSSATDSDSIRQIEMEQVEAWKTVDTQPDVRRDEDGFVIESDEDENEDEDENDEDEPPEDREDSAEGMEDGVDEEESEEPT</sequence>
<evidence type="ECO:0000256" key="6">
    <source>
        <dbReference type="HAMAP-Rule" id="MF_03146"/>
    </source>
</evidence>
<comment type="similarity">
    <text evidence="6">Belongs to the TDD superfamily. TSR3 family.</text>
</comment>
<evidence type="ECO:0000256" key="7">
    <source>
        <dbReference type="SAM" id="MobiDB-lite"/>
    </source>
</evidence>
<organism evidence="10 11">
    <name type="scientific">Blattamonas nauphoetae</name>
    <dbReference type="NCBI Taxonomy" id="2049346"/>
    <lineage>
        <taxon>Eukaryota</taxon>
        <taxon>Metamonada</taxon>
        <taxon>Preaxostyla</taxon>
        <taxon>Oxymonadida</taxon>
        <taxon>Blattamonas</taxon>
    </lineage>
</organism>
<evidence type="ECO:0000313" key="11">
    <source>
        <dbReference type="Proteomes" id="UP001281761"/>
    </source>
</evidence>
<dbReference type="PANTHER" id="PTHR20426">
    <property type="entry name" value="RIBOSOME BIOGENESIS PROTEIN TSR3 HOMOLOG"/>
    <property type="match status" value="1"/>
</dbReference>
<feature type="binding site" evidence="6">
    <location>
        <position position="64"/>
    </location>
    <ligand>
        <name>S-adenosyl-L-methionine</name>
        <dbReference type="ChEBI" id="CHEBI:59789"/>
    </ligand>
</feature>
<dbReference type="EC" id="2.5.1.157" evidence="6"/>
<keyword evidence="3 6" id="KW-0698">rRNA processing</keyword>
<evidence type="ECO:0000256" key="1">
    <source>
        <dbReference type="ARBA" id="ARBA00022490"/>
    </source>
</evidence>
<comment type="caution">
    <text evidence="10">The sequence shown here is derived from an EMBL/GenBank/DDBJ whole genome shotgun (WGS) entry which is preliminary data.</text>
</comment>
<evidence type="ECO:0000256" key="5">
    <source>
        <dbReference type="ARBA" id="ARBA00022691"/>
    </source>
</evidence>
<feature type="compositionally biased region" description="Acidic residues" evidence="7">
    <location>
        <begin position="233"/>
        <end position="278"/>
    </location>
</feature>
<reference evidence="10 11" key="1">
    <citation type="journal article" date="2022" name="bioRxiv">
        <title>Genomics of Preaxostyla Flagellates Illuminates Evolutionary Transitions and the Path Towards Mitochondrial Loss.</title>
        <authorList>
            <person name="Novak L.V.F."/>
            <person name="Treitli S.C."/>
            <person name="Pyrih J."/>
            <person name="Halakuc P."/>
            <person name="Pipaliya S.V."/>
            <person name="Vacek V."/>
            <person name="Brzon O."/>
            <person name="Soukal P."/>
            <person name="Eme L."/>
            <person name="Dacks J.B."/>
            <person name="Karnkowska A."/>
            <person name="Elias M."/>
            <person name="Hampl V."/>
        </authorList>
    </citation>
    <scope>NUCLEOTIDE SEQUENCE [LARGE SCALE GENOMIC DNA]</scope>
    <source>
        <strain evidence="10">NAU3</strain>
        <tissue evidence="10">Gut</tissue>
    </source>
</reference>
<dbReference type="HAMAP" id="MF_01116">
    <property type="entry name" value="TSR3"/>
    <property type="match status" value="1"/>
</dbReference>
<comment type="catalytic activity">
    <reaction evidence="6">
        <text>an N(1)-methylpseudouridine in rRNA + S-adenosyl-L-methionine = N(1)-methyl-N(3)-[(3S)-3-amino-3-carboxypropyl]pseudouridine in rRNA + S-methyl-5'-thioadenosine + H(+)</text>
        <dbReference type="Rhea" id="RHEA:63296"/>
        <dbReference type="Rhea" id="RHEA-COMP:11634"/>
        <dbReference type="Rhea" id="RHEA-COMP:16310"/>
        <dbReference type="ChEBI" id="CHEBI:15378"/>
        <dbReference type="ChEBI" id="CHEBI:17509"/>
        <dbReference type="ChEBI" id="CHEBI:59789"/>
        <dbReference type="ChEBI" id="CHEBI:74890"/>
        <dbReference type="ChEBI" id="CHEBI:146234"/>
        <dbReference type="EC" id="2.5.1.157"/>
    </reaction>
</comment>
<evidence type="ECO:0000259" key="9">
    <source>
        <dbReference type="Pfam" id="PF04068"/>
    </source>
</evidence>
<evidence type="ECO:0000259" key="8">
    <source>
        <dbReference type="Pfam" id="PF04034"/>
    </source>
</evidence>
<dbReference type="InterPro" id="IPR007209">
    <property type="entry name" value="RNaseL-inhib-like_metal-bd_dom"/>
</dbReference>
<evidence type="ECO:0000313" key="10">
    <source>
        <dbReference type="EMBL" id="KAK2962250.1"/>
    </source>
</evidence>
<comment type="function">
    <text evidence="6">Aminocarboxypropyltransferase that catalyzes the aminocarboxypropyl transfer on pseudouridine in 18S rRNA. It constitutes the last step in biosynthesis of the hypermodified N1-methyl-N3-(3-amino-3-carboxypropyl) pseudouridine (m1acp3-Psi).</text>
</comment>
<name>A0ABQ9YEV3_9EUKA</name>
<gene>
    <name evidence="10" type="ORF">BLNAU_2910</name>
</gene>
<evidence type="ECO:0000256" key="4">
    <source>
        <dbReference type="ARBA" id="ARBA00022679"/>
    </source>
</evidence>
<dbReference type="GO" id="GO:0016740">
    <property type="term" value="F:transferase activity"/>
    <property type="evidence" value="ECO:0007669"/>
    <property type="project" value="UniProtKB-KW"/>
</dbReference>
<protein>
    <recommendedName>
        <fullName evidence="6">18S rRNA aminocarboxypropyltransferase</fullName>
        <ecNumber evidence="6">2.5.1.157</ecNumber>
    </recommendedName>
</protein>
<dbReference type="InterPro" id="IPR007177">
    <property type="entry name" value="Tsr3_C"/>
</dbReference>
<feature type="domain" description="RNase L inhibitor RLI-like possible metal-binding" evidence="9">
    <location>
        <begin position="48"/>
        <end position="79"/>
    </location>
</feature>
<keyword evidence="4 6" id="KW-0808">Transferase</keyword>
<feature type="region of interest" description="Disordered" evidence="7">
    <location>
        <begin position="221"/>
        <end position="278"/>
    </location>
</feature>
<dbReference type="Pfam" id="PF04068">
    <property type="entry name" value="Fer4_RLI"/>
    <property type="match status" value="1"/>
</dbReference>
<evidence type="ECO:0000256" key="2">
    <source>
        <dbReference type="ARBA" id="ARBA00022517"/>
    </source>
</evidence>
<keyword evidence="1" id="KW-0963">Cytoplasm</keyword>
<keyword evidence="2 6" id="KW-0690">Ribosome biogenesis</keyword>
<dbReference type="PANTHER" id="PTHR20426:SF0">
    <property type="entry name" value="18S RRNA AMINOCARBOXYPROPYLTRANSFERASE"/>
    <property type="match status" value="1"/>
</dbReference>
<keyword evidence="5 6" id="KW-0949">S-adenosyl-L-methionine</keyword>
<accession>A0ABQ9YEV3</accession>
<keyword evidence="11" id="KW-1185">Reference proteome</keyword>
<dbReference type="Proteomes" id="UP001281761">
    <property type="component" value="Unassembled WGS sequence"/>
</dbReference>
<dbReference type="EMBL" id="JARBJD010000012">
    <property type="protein sequence ID" value="KAK2962250.1"/>
    <property type="molecule type" value="Genomic_DNA"/>
</dbReference>
<feature type="domain" description="16S/18S rRNA aminocarboxypropyltransferase Tsr3 C-terminal" evidence="8">
    <location>
        <begin position="86"/>
        <end position="213"/>
    </location>
</feature>
<dbReference type="InterPro" id="IPR022968">
    <property type="entry name" value="Tsr3-like"/>
</dbReference>
<proteinExistence type="inferred from homology"/>
<dbReference type="Pfam" id="PF04034">
    <property type="entry name" value="Ribo_biogen_C"/>
    <property type="match status" value="1"/>
</dbReference>